<evidence type="ECO:0000256" key="7">
    <source>
        <dbReference type="SAM" id="MobiDB-lite"/>
    </source>
</evidence>
<feature type="region of interest" description="Disordered" evidence="7">
    <location>
        <begin position="565"/>
        <end position="600"/>
    </location>
</feature>
<dbReference type="CDD" id="cd15532">
    <property type="entry name" value="PHD2_CHD_II"/>
    <property type="match status" value="1"/>
</dbReference>
<keyword evidence="4" id="KW-0862">Zinc</keyword>
<protein>
    <recommendedName>
        <fullName evidence="8">PHD-type domain-containing protein</fullName>
    </recommendedName>
</protein>
<feature type="compositionally biased region" description="Basic and acidic residues" evidence="7">
    <location>
        <begin position="1091"/>
        <end position="1107"/>
    </location>
</feature>
<proteinExistence type="predicted"/>
<keyword evidence="10" id="KW-1185">Reference proteome</keyword>
<keyword evidence="2" id="KW-0479">Metal-binding</keyword>
<evidence type="ECO:0000256" key="1">
    <source>
        <dbReference type="ARBA" id="ARBA00004123"/>
    </source>
</evidence>
<organism evidence="9 10">
    <name type="scientific">Erythroxylum novogranatense</name>
    <dbReference type="NCBI Taxonomy" id="1862640"/>
    <lineage>
        <taxon>Eukaryota</taxon>
        <taxon>Viridiplantae</taxon>
        <taxon>Streptophyta</taxon>
        <taxon>Embryophyta</taxon>
        <taxon>Tracheophyta</taxon>
        <taxon>Spermatophyta</taxon>
        <taxon>Magnoliopsida</taxon>
        <taxon>eudicotyledons</taxon>
        <taxon>Gunneridae</taxon>
        <taxon>Pentapetalae</taxon>
        <taxon>rosids</taxon>
        <taxon>fabids</taxon>
        <taxon>Malpighiales</taxon>
        <taxon>Erythroxylaceae</taxon>
        <taxon>Erythroxylum</taxon>
    </lineage>
</organism>
<keyword evidence="3 6" id="KW-0863">Zinc-finger</keyword>
<evidence type="ECO:0000313" key="9">
    <source>
        <dbReference type="EMBL" id="KAJ8768389.1"/>
    </source>
</evidence>
<dbReference type="GO" id="GO:0003714">
    <property type="term" value="F:transcription corepressor activity"/>
    <property type="evidence" value="ECO:0007669"/>
    <property type="project" value="InterPro"/>
</dbReference>
<dbReference type="EMBL" id="JAIWQS010000004">
    <property type="protein sequence ID" value="KAJ8768389.1"/>
    <property type="molecule type" value="Genomic_DNA"/>
</dbReference>
<feature type="compositionally biased region" description="Basic and acidic residues" evidence="7">
    <location>
        <begin position="360"/>
        <end position="369"/>
    </location>
</feature>
<evidence type="ECO:0000256" key="4">
    <source>
        <dbReference type="ARBA" id="ARBA00022833"/>
    </source>
</evidence>
<sequence>MEEGKKFVDSSGFMVKNRSSTGCLIVRKNAGTGGGGGDGAGMGMGSSGGRKVFEGKKEKKRAKMDFSDSASSDEQLMPTGRKLGSDTISVCNGLSDFHKRGIGESDASQKRNKGGDFRCYEVGVIGRIREDLGGRKRNRSEVFELDEYEGNGEEMVRRRRFDDGDLDKRRFFGSTVVGRSSIGGKHGTGSSRHDIADRITSANFDGPGGLSRGDHNVRAAPSHPISFLRHNNVSDEPIRVQGKNGVLKVMVNKKKKIGGSMTKSTYDRFENEENIKGLRTEDTVKRNIPIRPFFHSEPEHVEKVGVLVGTDRKPSKPLKSFSAKHHKVSEQDAEDSDTPLKMGPKAMEMRNPLKTPFSTEKNKGHHQDSEDGNSLLMLGLKNVETRKSMKSISSEGEKMLANQLPPTRVKEGKVKRGTGTEKQKLRERIRGMLLDAGWTIDYRPRKNRDYLDAVYINPGGTAYWSIIKAYDALLKQLNDDEDEVKPRNDPSPFMPLSDEVLSQLTRKTSKKIEKEMKKKRRDDIENEIVRKSSSLKHHEESMDSGRHEEKLSSFIKKNNKPAKGRFNSNSCFTSNSKGQTSVHHLHDNSEEPSSGSISCKGRKTRKLGRCTLLVRNSNQGLNSGSDGFVPHAGKLTLLAWLIDSGTVQPSQKVRYMNRRRTKVMLEGWVTKDGIHCGCCSKILTVSKFEIHAGSKLRQPFQNIYLDSGISLLECQVDAWNRQESIEGIGFHSVDIDCDEPNDDTCGLCGDGGNLICCDGCPSTFHRSCLDIKMLPPGDWHCPNCACRFCGAASENILQDHSAHSMLLICAMCAKKYHKSCTKEIDTFSLEVDSFCGKKCQELLEQLQRYLGVKKELEAGFSWSLIHRTDTDLDSSLQGLPQRVECNSKLAVALSVMDECFLPIVDRRSGINLIHNVLYNCGSNFNRLNFHGFYTAILERGDEIISAASIRFHGARFVEMPFIGTRHIYRRQGMCRRLFCALEMVLCSLKVEKLIIPAISELTKTWMEVFGFTTLDESLKQELKYINMLVFPGIDMLQKQLLEQGKIDGNLNISKGVTKMEIEGSQCKIPDLTSKFYVDSSNQCGQKCSNSDSEHASETDDVATDKSDSQCPDIPSNDASVMNKGSDIESCVKVDEYSLDKKDASISIESNGLQRMTKNAGFGSPVTNTNKSCFQGDVTMQNSGSYSGDNTLGETWTMDNTLDASREFKNPIAL</sequence>
<dbReference type="AlphaFoldDB" id="A0AAV8TR61"/>
<dbReference type="SMART" id="SM00249">
    <property type="entry name" value="PHD"/>
    <property type="match status" value="2"/>
</dbReference>
<comment type="caution">
    <text evidence="9">The sequence shown here is derived from an EMBL/GenBank/DDBJ whole genome shotgun (WGS) entry which is preliminary data.</text>
</comment>
<dbReference type="PANTHER" id="PTHR46309">
    <property type="entry name" value="PHD FINGER PROTEIN 12"/>
    <property type="match status" value="1"/>
</dbReference>
<dbReference type="InterPro" id="IPR032308">
    <property type="entry name" value="TDBD"/>
</dbReference>
<gene>
    <name evidence="9" type="ORF">K2173_021542</name>
</gene>
<dbReference type="InterPro" id="IPR013083">
    <property type="entry name" value="Znf_RING/FYVE/PHD"/>
</dbReference>
<dbReference type="InterPro" id="IPR001965">
    <property type="entry name" value="Znf_PHD"/>
</dbReference>
<dbReference type="GO" id="GO:0005634">
    <property type="term" value="C:nucleus"/>
    <property type="evidence" value="ECO:0007669"/>
    <property type="project" value="UniProtKB-SubCell"/>
</dbReference>
<dbReference type="Proteomes" id="UP001159364">
    <property type="component" value="Linkage Group LG04"/>
</dbReference>
<feature type="region of interest" description="Disordered" evidence="7">
    <location>
        <begin position="1087"/>
        <end position="1122"/>
    </location>
</feature>
<feature type="compositionally biased region" description="Polar residues" evidence="7">
    <location>
        <begin position="566"/>
        <end position="582"/>
    </location>
</feature>
<name>A0AAV8TR61_9ROSI</name>
<evidence type="ECO:0000313" key="10">
    <source>
        <dbReference type="Proteomes" id="UP001159364"/>
    </source>
</evidence>
<feature type="region of interest" description="Disordered" evidence="7">
    <location>
        <begin position="28"/>
        <end position="82"/>
    </location>
</feature>
<dbReference type="InterPro" id="IPR056511">
    <property type="entry name" value="IDM1_C"/>
</dbReference>
<evidence type="ECO:0000256" key="5">
    <source>
        <dbReference type="ARBA" id="ARBA00023242"/>
    </source>
</evidence>
<feature type="domain" description="PHD-type" evidence="8">
    <location>
        <begin position="742"/>
        <end position="787"/>
    </location>
</feature>
<accession>A0AAV8TR61</accession>
<dbReference type="Pfam" id="PF00628">
    <property type="entry name" value="PHD"/>
    <property type="match status" value="1"/>
</dbReference>
<dbReference type="Pfam" id="PF16135">
    <property type="entry name" value="TDBD"/>
    <property type="match status" value="1"/>
</dbReference>
<feature type="region of interest" description="Disordered" evidence="7">
    <location>
        <begin position="312"/>
        <end position="373"/>
    </location>
</feature>
<keyword evidence="5" id="KW-0539">Nucleus</keyword>
<dbReference type="GO" id="GO:0006357">
    <property type="term" value="P:regulation of transcription by RNA polymerase II"/>
    <property type="evidence" value="ECO:0007669"/>
    <property type="project" value="TreeGrafter"/>
</dbReference>
<evidence type="ECO:0000256" key="3">
    <source>
        <dbReference type="ARBA" id="ARBA00022771"/>
    </source>
</evidence>
<dbReference type="PANTHER" id="PTHR46309:SF1">
    <property type="entry name" value="PHD FINGER PROTEIN 12"/>
    <property type="match status" value="1"/>
</dbReference>
<feature type="compositionally biased region" description="Gly residues" evidence="7">
    <location>
        <begin position="31"/>
        <end position="48"/>
    </location>
</feature>
<dbReference type="Pfam" id="PF22970">
    <property type="entry name" value="DUF7028"/>
    <property type="match status" value="1"/>
</dbReference>
<dbReference type="Pfam" id="PF23209">
    <property type="entry name" value="IDM1_C"/>
    <property type="match status" value="1"/>
</dbReference>
<reference evidence="9 10" key="1">
    <citation type="submission" date="2021-09" db="EMBL/GenBank/DDBJ databases">
        <title>Genomic insights and catalytic innovation underlie evolution of tropane alkaloids biosynthesis.</title>
        <authorList>
            <person name="Wang Y.-J."/>
            <person name="Tian T."/>
            <person name="Huang J.-P."/>
            <person name="Huang S.-X."/>
        </authorList>
    </citation>
    <scope>NUCLEOTIDE SEQUENCE [LARGE SCALE GENOMIC DNA]</scope>
    <source>
        <strain evidence="9">KIB-2018</strain>
        <tissue evidence="9">Leaf</tissue>
    </source>
</reference>
<dbReference type="InterPro" id="IPR019787">
    <property type="entry name" value="Znf_PHD-finger"/>
</dbReference>
<feature type="compositionally biased region" description="Basic and acidic residues" evidence="7">
    <location>
        <begin position="510"/>
        <end position="551"/>
    </location>
</feature>
<dbReference type="InterPro" id="IPR054292">
    <property type="entry name" value="DUF7028"/>
</dbReference>
<dbReference type="InterPro" id="IPR042163">
    <property type="entry name" value="PHF12"/>
</dbReference>
<dbReference type="SUPFAM" id="SSF57903">
    <property type="entry name" value="FYVE/PHD zinc finger"/>
    <property type="match status" value="1"/>
</dbReference>
<dbReference type="InterPro" id="IPR011011">
    <property type="entry name" value="Znf_FYVE_PHD"/>
</dbReference>
<feature type="region of interest" description="Disordered" evidence="7">
    <location>
        <begin position="507"/>
        <end position="551"/>
    </location>
</feature>
<dbReference type="Gene3D" id="3.30.40.10">
    <property type="entry name" value="Zinc/RING finger domain, C3HC4 (zinc finger)"/>
    <property type="match status" value="1"/>
</dbReference>
<evidence type="ECO:0000256" key="6">
    <source>
        <dbReference type="PROSITE-ProRule" id="PRU00146"/>
    </source>
</evidence>
<evidence type="ECO:0000256" key="2">
    <source>
        <dbReference type="ARBA" id="ARBA00022723"/>
    </source>
</evidence>
<comment type="subcellular location">
    <subcellularLocation>
        <location evidence="1">Nucleus</location>
    </subcellularLocation>
</comment>
<dbReference type="PROSITE" id="PS50016">
    <property type="entry name" value="ZF_PHD_2"/>
    <property type="match status" value="1"/>
</dbReference>
<dbReference type="GO" id="GO:0008270">
    <property type="term" value="F:zinc ion binding"/>
    <property type="evidence" value="ECO:0007669"/>
    <property type="project" value="UniProtKB-KW"/>
</dbReference>
<evidence type="ECO:0000259" key="8">
    <source>
        <dbReference type="PROSITE" id="PS50016"/>
    </source>
</evidence>